<dbReference type="HOGENOM" id="CLU_035160_1_0_1"/>
<organism evidence="2 3">
    <name type="scientific">Pisolithus microcarpus 441</name>
    <dbReference type="NCBI Taxonomy" id="765257"/>
    <lineage>
        <taxon>Eukaryota</taxon>
        <taxon>Fungi</taxon>
        <taxon>Dikarya</taxon>
        <taxon>Basidiomycota</taxon>
        <taxon>Agaricomycotina</taxon>
        <taxon>Agaricomycetes</taxon>
        <taxon>Agaricomycetidae</taxon>
        <taxon>Boletales</taxon>
        <taxon>Sclerodermatineae</taxon>
        <taxon>Pisolithaceae</taxon>
        <taxon>Pisolithus</taxon>
    </lineage>
</organism>
<dbReference type="STRING" id="765257.A0A0C9ZLG6"/>
<sequence length="421" mass="47464">MAVLSTCHNNGVPGRCNDEVSATKPTANKSTWAARNPGWPVMQPRQPLSAVEKEHRSAHAASRQISAAQRKDRDVLLNEAIRSLADEFEAKVQVLATTHNVTHEKVKKLLGGHKYYRNPHGTQLANAIIHDKAHEVNEGRARGEKLSLEQIRDLARVDPKYQDMTQEEKDELLRALTEFRALKNSSVRATNSAAARDAQSTLEHIFKILDGLALRTGIYVCLFATRGHVYDSSQPFWYGTDNIMDFWEDVMDLEPDEIVRKMEQWACMHGKSKRASCMQRMCARILNSGLRTCVVAKKKIRINFINFEVAIKARYGIDLLGWPEGVPFQSPRAITNAEHLRTLRDALKAGTCRWAYMSRQQCVQYQDQLKERRSAGELVGKPRKKRSDAGRKRRRTALGKGLKSAATIDSSSGENSSEDDI</sequence>
<dbReference type="OrthoDB" id="3247681at2759"/>
<dbReference type="EMBL" id="KN833728">
    <property type="protein sequence ID" value="KIK23217.1"/>
    <property type="molecule type" value="Genomic_DNA"/>
</dbReference>
<dbReference type="AlphaFoldDB" id="A0A0C9ZLG6"/>
<evidence type="ECO:0000256" key="1">
    <source>
        <dbReference type="SAM" id="MobiDB-lite"/>
    </source>
</evidence>
<keyword evidence="3" id="KW-1185">Reference proteome</keyword>
<protein>
    <submittedName>
        <fullName evidence="2">Uncharacterized protein</fullName>
    </submittedName>
</protein>
<evidence type="ECO:0000313" key="2">
    <source>
        <dbReference type="EMBL" id="KIK23217.1"/>
    </source>
</evidence>
<name>A0A0C9ZLG6_9AGAM</name>
<gene>
    <name evidence="2" type="ORF">PISMIDRAFT_100747</name>
</gene>
<reference evidence="3" key="2">
    <citation type="submission" date="2015-01" db="EMBL/GenBank/DDBJ databases">
        <title>Evolutionary Origins and Diversification of the Mycorrhizal Mutualists.</title>
        <authorList>
            <consortium name="DOE Joint Genome Institute"/>
            <consortium name="Mycorrhizal Genomics Consortium"/>
            <person name="Kohler A."/>
            <person name="Kuo A."/>
            <person name="Nagy L.G."/>
            <person name="Floudas D."/>
            <person name="Copeland A."/>
            <person name="Barry K.W."/>
            <person name="Cichocki N."/>
            <person name="Veneault-Fourrey C."/>
            <person name="LaButti K."/>
            <person name="Lindquist E.A."/>
            <person name="Lipzen A."/>
            <person name="Lundell T."/>
            <person name="Morin E."/>
            <person name="Murat C."/>
            <person name="Riley R."/>
            <person name="Ohm R."/>
            <person name="Sun H."/>
            <person name="Tunlid A."/>
            <person name="Henrissat B."/>
            <person name="Grigoriev I.V."/>
            <person name="Hibbett D.S."/>
            <person name="Martin F."/>
        </authorList>
    </citation>
    <scope>NUCLEOTIDE SEQUENCE [LARGE SCALE GENOMIC DNA]</scope>
    <source>
        <strain evidence="3">441</strain>
    </source>
</reference>
<accession>A0A0C9ZLG6</accession>
<proteinExistence type="predicted"/>
<feature type="compositionally biased region" description="Basic residues" evidence="1">
    <location>
        <begin position="381"/>
        <end position="397"/>
    </location>
</feature>
<evidence type="ECO:0000313" key="3">
    <source>
        <dbReference type="Proteomes" id="UP000054018"/>
    </source>
</evidence>
<feature type="region of interest" description="Disordered" evidence="1">
    <location>
        <begin position="374"/>
        <end position="421"/>
    </location>
</feature>
<dbReference type="Proteomes" id="UP000054018">
    <property type="component" value="Unassembled WGS sequence"/>
</dbReference>
<reference evidence="2 3" key="1">
    <citation type="submission" date="2014-04" db="EMBL/GenBank/DDBJ databases">
        <authorList>
            <consortium name="DOE Joint Genome Institute"/>
            <person name="Kuo A."/>
            <person name="Kohler A."/>
            <person name="Costa M.D."/>
            <person name="Nagy L.G."/>
            <person name="Floudas D."/>
            <person name="Copeland A."/>
            <person name="Barry K.W."/>
            <person name="Cichocki N."/>
            <person name="Veneault-Fourrey C."/>
            <person name="LaButti K."/>
            <person name="Lindquist E.A."/>
            <person name="Lipzen A."/>
            <person name="Lundell T."/>
            <person name="Morin E."/>
            <person name="Murat C."/>
            <person name="Sun H."/>
            <person name="Tunlid A."/>
            <person name="Henrissat B."/>
            <person name="Grigoriev I.V."/>
            <person name="Hibbett D.S."/>
            <person name="Martin F."/>
            <person name="Nordberg H.P."/>
            <person name="Cantor M.N."/>
            <person name="Hua S.X."/>
        </authorList>
    </citation>
    <scope>NUCLEOTIDE SEQUENCE [LARGE SCALE GENOMIC DNA]</scope>
    <source>
        <strain evidence="2 3">441</strain>
    </source>
</reference>